<reference evidence="2" key="1">
    <citation type="submission" date="2020-11" db="EMBL/GenBank/DDBJ databases">
        <authorList>
            <person name="Tran Van P."/>
        </authorList>
    </citation>
    <scope>NUCLEOTIDE SEQUENCE</scope>
</reference>
<gene>
    <name evidence="2" type="ORF">TCMB3V08_LOCUS11029</name>
</gene>
<evidence type="ECO:0000313" key="2">
    <source>
        <dbReference type="EMBL" id="CAD7578489.1"/>
    </source>
</evidence>
<sequence length="214" mass="24061">MVVGEGPTPCQMLDNGADQDGETRGQGSVLGTMASPGFRESHIVKLDKLLTRWMFMNAWRKHLKALMFVSPLRVIVSWKPWDLFAEPCLITTDLEHEVNFLSFGSSFVLEESLGLRDRQTSFGLNDSVQSRTSLCKDSVIKDQATFSQIKRALPHLPHNVERLLVLKRQLNHQEPINKYETDSTLRGFHCAPFPSLSPSTLDFASVTSGRDDSK</sequence>
<dbReference type="AlphaFoldDB" id="A0A7R9JGD1"/>
<protein>
    <submittedName>
        <fullName evidence="2">(California timema) hypothetical protein</fullName>
    </submittedName>
</protein>
<name>A0A7R9JGD1_TIMCA</name>
<evidence type="ECO:0000256" key="1">
    <source>
        <dbReference type="SAM" id="MobiDB-lite"/>
    </source>
</evidence>
<organism evidence="2">
    <name type="scientific">Timema californicum</name>
    <name type="common">California timema</name>
    <name type="synonym">Walking stick</name>
    <dbReference type="NCBI Taxonomy" id="61474"/>
    <lineage>
        <taxon>Eukaryota</taxon>
        <taxon>Metazoa</taxon>
        <taxon>Ecdysozoa</taxon>
        <taxon>Arthropoda</taxon>
        <taxon>Hexapoda</taxon>
        <taxon>Insecta</taxon>
        <taxon>Pterygota</taxon>
        <taxon>Neoptera</taxon>
        <taxon>Polyneoptera</taxon>
        <taxon>Phasmatodea</taxon>
        <taxon>Timematodea</taxon>
        <taxon>Timematoidea</taxon>
        <taxon>Timematidae</taxon>
        <taxon>Timema</taxon>
    </lineage>
</organism>
<proteinExistence type="predicted"/>
<dbReference type="EMBL" id="OE187789">
    <property type="protein sequence ID" value="CAD7578489.1"/>
    <property type="molecule type" value="Genomic_DNA"/>
</dbReference>
<accession>A0A7R9JGD1</accession>
<feature type="region of interest" description="Disordered" evidence="1">
    <location>
        <begin position="1"/>
        <end position="27"/>
    </location>
</feature>